<dbReference type="EMBL" id="JAQKAB010000019">
    <property type="protein sequence ID" value="MDA7028517.1"/>
    <property type="molecule type" value="Genomic_DNA"/>
</dbReference>
<dbReference type="RefSeq" id="WP_270802184.1">
    <property type="nucleotide sequence ID" value="NZ_JAQFWW010000004.1"/>
</dbReference>
<gene>
    <name evidence="2" type="ORF">PJ311_18420</name>
</gene>
<keyword evidence="1" id="KW-0175">Coiled coil</keyword>
<evidence type="ECO:0000256" key="1">
    <source>
        <dbReference type="SAM" id="Coils"/>
    </source>
</evidence>
<organism evidence="2 3">
    <name type="scientific">Bacillus changyiensis</name>
    <dbReference type="NCBI Taxonomy" id="3004103"/>
    <lineage>
        <taxon>Bacteria</taxon>
        <taxon>Bacillati</taxon>
        <taxon>Bacillota</taxon>
        <taxon>Bacilli</taxon>
        <taxon>Bacillales</taxon>
        <taxon>Bacillaceae</taxon>
        <taxon>Bacillus</taxon>
    </lineage>
</organism>
<comment type="caution">
    <text evidence="2">The sequence shown here is derived from an EMBL/GenBank/DDBJ whole genome shotgun (WGS) entry which is preliminary data.</text>
</comment>
<proteinExistence type="predicted"/>
<feature type="coiled-coil region" evidence="1">
    <location>
        <begin position="8"/>
        <end position="35"/>
    </location>
</feature>
<evidence type="ECO:0000313" key="2">
    <source>
        <dbReference type="EMBL" id="MDA7028517.1"/>
    </source>
</evidence>
<name>A0ABT4X895_9BACI</name>
<keyword evidence="3" id="KW-1185">Reference proteome</keyword>
<sequence>MFISRKEYKELENRVALLEITVKRLVDELEILKEENKQPSYLG</sequence>
<reference evidence="2 3" key="1">
    <citation type="submission" date="2023-01" db="EMBL/GenBank/DDBJ databases">
        <title>Bacillus changyiensis sp. nov., isolated from a coastal deposit.</title>
        <authorList>
            <person name="Xiao G."/>
            <person name="Lai Q."/>
            <person name="Hu Z."/>
            <person name="Shao Z."/>
        </authorList>
    </citation>
    <scope>NUCLEOTIDE SEQUENCE [LARGE SCALE GENOMIC DNA]</scope>
    <source>
        <strain evidence="2 3">CLL-7-23</strain>
    </source>
</reference>
<dbReference type="Proteomes" id="UP001211894">
    <property type="component" value="Unassembled WGS sequence"/>
</dbReference>
<accession>A0ABT4X895</accession>
<protein>
    <submittedName>
        <fullName evidence="2">Uncharacterized protein</fullName>
    </submittedName>
</protein>
<evidence type="ECO:0000313" key="3">
    <source>
        <dbReference type="Proteomes" id="UP001211894"/>
    </source>
</evidence>